<organism evidence="7 8">
    <name type="scientific">Trichomonas vaginalis (strain ATCC PRA-98 / G3)</name>
    <dbReference type="NCBI Taxonomy" id="412133"/>
    <lineage>
        <taxon>Eukaryota</taxon>
        <taxon>Metamonada</taxon>
        <taxon>Parabasalia</taxon>
        <taxon>Trichomonadida</taxon>
        <taxon>Trichomonadidae</taxon>
        <taxon>Trichomonas</taxon>
    </lineage>
</organism>
<accession>A2DVE1</accession>
<keyword evidence="4 6" id="KW-0009">Actin-binding</keyword>
<dbReference type="VEuPathDB" id="TrichDB:TVAGG3_0335300"/>
<evidence type="ECO:0000256" key="5">
    <source>
        <dbReference type="ARBA" id="ARBA00023212"/>
    </source>
</evidence>
<evidence type="ECO:0000256" key="4">
    <source>
        <dbReference type="ARBA" id="ARBA00023203"/>
    </source>
</evidence>
<keyword evidence="3" id="KW-0963">Cytoplasm</keyword>
<dbReference type="EMBL" id="DS113253">
    <property type="protein sequence ID" value="EAY15620.1"/>
    <property type="molecule type" value="Genomic_DNA"/>
</dbReference>
<dbReference type="KEGG" id="tva:4773627"/>
<dbReference type="InterPro" id="IPR005455">
    <property type="entry name" value="PFN_euk"/>
</dbReference>
<dbReference type="RefSeq" id="XP_001327843.1">
    <property type="nucleotide sequence ID" value="XM_001327808.1"/>
</dbReference>
<name>A2DVE1_TRIV3</name>
<dbReference type="SMR" id="A2DVE1"/>
<dbReference type="GO" id="GO:0005938">
    <property type="term" value="C:cell cortex"/>
    <property type="evidence" value="ECO:0000318"/>
    <property type="project" value="GO_Central"/>
</dbReference>
<dbReference type="PANTHER" id="PTHR11604">
    <property type="entry name" value="PROFILIN"/>
    <property type="match status" value="1"/>
</dbReference>
<evidence type="ECO:0000313" key="7">
    <source>
        <dbReference type="EMBL" id="EAY15620.1"/>
    </source>
</evidence>
<dbReference type="AlphaFoldDB" id="A2DVE1"/>
<evidence type="ECO:0000256" key="2">
    <source>
        <dbReference type="ARBA" id="ARBA00010058"/>
    </source>
</evidence>
<dbReference type="GO" id="GO:0005856">
    <property type="term" value="C:cytoskeleton"/>
    <property type="evidence" value="ECO:0007669"/>
    <property type="project" value="UniProtKB-SubCell"/>
</dbReference>
<evidence type="ECO:0000256" key="6">
    <source>
        <dbReference type="RuleBase" id="RU003909"/>
    </source>
</evidence>
<comment type="subcellular location">
    <subcellularLocation>
        <location evidence="1">Cytoplasm</location>
        <location evidence="1">Cytoskeleton</location>
    </subcellularLocation>
</comment>
<protein>
    <recommendedName>
        <fullName evidence="6">Profilin</fullName>
    </recommendedName>
</protein>
<evidence type="ECO:0000256" key="3">
    <source>
        <dbReference type="ARBA" id="ARBA00022490"/>
    </source>
</evidence>
<dbReference type="Gene3D" id="3.30.450.30">
    <property type="entry name" value="Dynein light chain 2a, cytoplasmic"/>
    <property type="match status" value="1"/>
</dbReference>
<evidence type="ECO:0000256" key="1">
    <source>
        <dbReference type="ARBA" id="ARBA00004245"/>
    </source>
</evidence>
<gene>
    <name evidence="7" type="ORF">TVAG_208990</name>
</gene>
<dbReference type="Pfam" id="PF00235">
    <property type="entry name" value="Profilin"/>
    <property type="match status" value="1"/>
</dbReference>
<reference evidence="7" key="1">
    <citation type="submission" date="2006-10" db="EMBL/GenBank/DDBJ databases">
        <authorList>
            <person name="Amadeo P."/>
            <person name="Zhao Q."/>
            <person name="Wortman J."/>
            <person name="Fraser-Liggett C."/>
            <person name="Carlton J."/>
        </authorList>
    </citation>
    <scope>NUCLEOTIDE SEQUENCE</scope>
    <source>
        <strain evidence="7">G3</strain>
    </source>
</reference>
<dbReference type="GO" id="GO:0003785">
    <property type="term" value="F:actin monomer binding"/>
    <property type="evidence" value="ECO:0000318"/>
    <property type="project" value="GO_Central"/>
</dbReference>
<comment type="similarity">
    <text evidence="2 6">Belongs to the profilin family.</text>
</comment>
<reference evidence="7" key="2">
    <citation type="journal article" date="2007" name="Science">
        <title>Draft genome sequence of the sexually transmitted pathogen Trichomonas vaginalis.</title>
        <authorList>
            <person name="Carlton J.M."/>
            <person name="Hirt R.P."/>
            <person name="Silva J.C."/>
            <person name="Delcher A.L."/>
            <person name="Schatz M."/>
            <person name="Zhao Q."/>
            <person name="Wortman J.R."/>
            <person name="Bidwell S.L."/>
            <person name="Alsmark U.C.M."/>
            <person name="Besteiro S."/>
            <person name="Sicheritz-Ponten T."/>
            <person name="Noel C.J."/>
            <person name="Dacks J.B."/>
            <person name="Foster P.G."/>
            <person name="Simillion C."/>
            <person name="Van de Peer Y."/>
            <person name="Miranda-Saavedra D."/>
            <person name="Barton G.J."/>
            <person name="Westrop G.D."/>
            <person name="Mueller S."/>
            <person name="Dessi D."/>
            <person name="Fiori P.L."/>
            <person name="Ren Q."/>
            <person name="Paulsen I."/>
            <person name="Zhang H."/>
            <person name="Bastida-Corcuera F.D."/>
            <person name="Simoes-Barbosa A."/>
            <person name="Brown M.T."/>
            <person name="Hayes R.D."/>
            <person name="Mukherjee M."/>
            <person name="Okumura C.Y."/>
            <person name="Schneider R."/>
            <person name="Smith A.J."/>
            <person name="Vanacova S."/>
            <person name="Villalvazo M."/>
            <person name="Haas B.J."/>
            <person name="Pertea M."/>
            <person name="Feldblyum T.V."/>
            <person name="Utterback T.R."/>
            <person name="Shu C.L."/>
            <person name="Osoegawa K."/>
            <person name="de Jong P.J."/>
            <person name="Hrdy I."/>
            <person name="Horvathova L."/>
            <person name="Zubacova Z."/>
            <person name="Dolezal P."/>
            <person name="Malik S.B."/>
            <person name="Logsdon J.M. Jr."/>
            <person name="Henze K."/>
            <person name="Gupta A."/>
            <person name="Wang C.C."/>
            <person name="Dunne R.L."/>
            <person name="Upcroft J.A."/>
            <person name="Upcroft P."/>
            <person name="White O."/>
            <person name="Salzberg S.L."/>
            <person name="Tang P."/>
            <person name="Chiu C.-H."/>
            <person name="Lee Y.-S."/>
            <person name="Embley T.M."/>
            <person name="Coombs G.H."/>
            <person name="Mottram J.C."/>
            <person name="Tachezy J."/>
            <person name="Fraser-Liggett C.M."/>
            <person name="Johnson P.J."/>
        </authorList>
    </citation>
    <scope>NUCLEOTIDE SEQUENCE [LARGE SCALE GENOMIC DNA]</scope>
    <source>
        <strain evidence="7">G3</strain>
    </source>
</reference>
<proteinExistence type="inferred from homology"/>
<keyword evidence="8" id="KW-1185">Reference proteome</keyword>
<dbReference type="OrthoDB" id="421374at2759"/>
<dbReference type="FunFam" id="3.30.450.30:FF:000035">
    <property type="entry name" value="Profilin"/>
    <property type="match status" value="1"/>
</dbReference>
<dbReference type="SUPFAM" id="SSF55770">
    <property type="entry name" value="Profilin (actin-binding protein)"/>
    <property type="match status" value="1"/>
</dbReference>
<dbReference type="InterPro" id="IPR048278">
    <property type="entry name" value="PFN"/>
</dbReference>
<dbReference type="InParanoid" id="A2DVE1"/>
<dbReference type="InterPro" id="IPR036140">
    <property type="entry name" value="PFN_sf"/>
</dbReference>
<dbReference type="SMART" id="SM00392">
    <property type="entry name" value="PROF"/>
    <property type="match status" value="1"/>
</dbReference>
<keyword evidence="5" id="KW-0206">Cytoskeleton</keyword>
<dbReference type="VEuPathDB" id="TrichDB:TVAG_208990"/>
<dbReference type="Proteomes" id="UP000001542">
    <property type="component" value="Unassembled WGS sequence"/>
</dbReference>
<sequence>MSWNDQLVTLKTQSSGCAIITQQGSLCASEGAWKAKQDEIMKYITYFQEPSPALAGFFYGGEKYVCNQANTEMVFAMKGKQAVVLQKTKTLIVAGYTDGAFVPAALSANVAKVAQYLSSSNL</sequence>
<dbReference type="PANTHER" id="PTHR11604:SF0">
    <property type="entry name" value="PROFILIN"/>
    <property type="match status" value="1"/>
</dbReference>
<evidence type="ECO:0000313" key="8">
    <source>
        <dbReference type="Proteomes" id="UP000001542"/>
    </source>
</evidence>